<protein>
    <recommendedName>
        <fullName evidence="3">Transposase</fullName>
    </recommendedName>
</protein>
<evidence type="ECO:0000313" key="1">
    <source>
        <dbReference type="EMBL" id="AFX99943.1"/>
    </source>
</evidence>
<dbReference type="STRING" id="1069642.Bdt_0235"/>
<organism evidence="1 2">
    <name type="scientific">Bdellovibrio bacteriovorus str. Tiberius</name>
    <dbReference type="NCBI Taxonomy" id="1069642"/>
    <lineage>
        <taxon>Bacteria</taxon>
        <taxon>Pseudomonadati</taxon>
        <taxon>Bdellovibrionota</taxon>
        <taxon>Bdellovibrionia</taxon>
        <taxon>Bdellovibrionales</taxon>
        <taxon>Pseudobdellovibrionaceae</taxon>
        <taxon>Bdellovibrio</taxon>
    </lineage>
</organism>
<dbReference type="KEGG" id="bbat:Bdt_0235"/>
<gene>
    <name evidence="1" type="ORF">Bdt_0235</name>
</gene>
<name>K7Z6W9_BDEBC</name>
<dbReference type="Proteomes" id="UP000010074">
    <property type="component" value="Chromosome"/>
</dbReference>
<dbReference type="AlphaFoldDB" id="K7Z6W9"/>
<dbReference type="HOGENOM" id="CLU_129770_0_0_7"/>
<dbReference type="EMBL" id="CP002930">
    <property type="protein sequence ID" value="AFX99943.1"/>
    <property type="molecule type" value="Genomic_DNA"/>
</dbReference>
<evidence type="ECO:0008006" key="3">
    <source>
        <dbReference type="Google" id="ProtNLM"/>
    </source>
</evidence>
<proteinExistence type="predicted"/>
<reference evidence="1 2" key="1">
    <citation type="journal article" date="2012" name="BMC Genomics">
        <title>Genome analysis of a simultaneously predatory and prey-independent, novel Bdellovibrio bacteriovorus from the River Tiber, supports in silico predictions of both ancient and recent lateral gene transfer from diverse bacteria.</title>
        <authorList>
            <person name="Hobley L."/>
            <person name="Lerner T.R."/>
            <person name="Williams L.E."/>
            <person name="Lambert C."/>
            <person name="Till R."/>
            <person name="Milner D.S."/>
            <person name="Basford S.M."/>
            <person name="Capeness M.J."/>
            <person name="Fenton A.K."/>
            <person name="Atterbury R.J."/>
            <person name="Harris M.A."/>
            <person name="Sockett R.E."/>
        </authorList>
    </citation>
    <scope>NUCLEOTIDE SEQUENCE [LARGE SCALE GENOMIC DNA]</scope>
    <source>
        <strain evidence="1 2">Tiberius</strain>
    </source>
</reference>
<dbReference type="OrthoDB" id="7473113at2"/>
<sequence>MARHPKDTTPKLTDQLIETIAQAIRVGSYVETAVALAGVSKDSFYRWLRQAESDDSTLLTVKLSDAVKKALAESEKRDLDVIDKAAQEGEWTAAAWRLERKFPNKWGRQSKVQLEHTGMDGGPIEIQSMTEDEMETRIEKLLQKRTVLIED</sequence>
<dbReference type="PATRIC" id="fig|1069642.3.peg.229"/>
<accession>K7Z6W9</accession>
<evidence type="ECO:0000313" key="2">
    <source>
        <dbReference type="Proteomes" id="UP000010074"/>
    </source>
</evidence>
<dbReference type="RefSeq" id="WP_015089430.1">
    <property type="nucleotide sequence ID" value="NC_019567.1"/>
</dbReference>